<evidence type="ECO:0000313" key="2">
    <source>
        <dbReference type="EMBL" id="CAG9996190.1"/>
    </source>
</evidence>
<dbReference type="InterPro" id="IPR013320">
    <property type="entry name" value="ConA-like_dom_sf"/>
</dbReference>
<dbReference type="Proteomes" id="UP000754883">
    <property type="component" value="Unassembled WGS sequence"/>
</dbReference>
<evidence type="ECO:0000313" key="3">
    <source>
        <dbReference type="Proteomes" id="UP000754883"/>
    </source>
</evidence>
<reference evidence="2 3" key="2">
    <citation type="submission" date="2021-10" db="EMBL/GenBank/DDBJ databases">
        <authorList>
            <person name="Piombo E."/>
        </authorList>
    </citation>
    <scope>NUCLEOTIDE SEQUENCE [LARGE SCALE GENOMIC DNA]</scope>
</reference>
<gene>
    <name evidence="2" type="ORF">CBYS24578_00014410</name>
</gene>
<accession>A0A9N9UQN7</accession>
<dbReference type="InterPro" id="IPR043136">
    <property type="entry name" value="B30.2/SPRY_sf"/>
</dbReference>
<keyword evidence="3" id="KW-1185">Reference proteome</keyword>
<dbReference type="AlphaFoldDB" id="A0A9N9UQN7"/>
<dbReference type="EMBL" id="CABFNO020001538">
    <property type="protein sequence ID" value="CAG9996190.1"/>
    <property type="molecule type" value="Genomic_DNA"/>
</dbReference>
<reference evidence="3" key="1">
    <citation type="submission" date="2019-06" db="EMBL/GenBank/DDBJ databases">
        <authorList>
            <person name="Broberg M."/>
        </authorList>
    </citation>
    <scope>NUCLEOTIDE SEQUENCE [LARGE SCALE GENOMIC DNA]</scope>
</reference>
<dbReference type="InterPro" id="IPR044736">
    <property type="entry name" value="Gid1/RanBPM/SPLA_SPRY"/>
</dbReference>
<dbReference type="PROSITE" id="PS50188">
    <property type="entry name" value="B302_SPRY"/>
    <property type="match status" value="1"/>
</dbReference>
<dbReference type="CDD" id="cd12885">
    <property type="entry name" value="SPRY_RanBP_like"/>
    <property type="match status" value="1"/>
</dbReference>
<dbReference type="InterPro" id="IPR050618">
    <property type="entry name" value="Ubq-SigPath_Reg"/>
</dbReference>
<dbReference type="OrthoDB" id="194358at2759"/>
<evidence type="ECO:0000259" key="1">
    <source>
        <dbReference type="PROSITE" id="PS50188"/>
    </source>
</evidence>
<organism evidence="2 3">
    <name type="scientific">Clonostachys byssicola</name>
    <dbReference type="NCBI Taxonomy" id="160290"/>
    <lineage>
        <taxon>Eukaryota</taxon>
        <taxon>Fungi</taxon>
        <taxon>Dikarya</taxon>
        <taxon>Ascomycota</taxon>
        <taxon>Pezizomycotina</taxon>
        <taxon>Sordariomycetes</taxon>
        <taxon>Hypocreomycetidae</taxon>
        <taxon>Hypocreales</taxon>
        <taxon>Bionectriaceae</taxon>
        <taxon>Clonostachys</taxon>
    </lineage>
</organism>
<comment type="caution">
    <text evidence="2">The sequence shown here is derived from an EMBL/GenBank/DDBJ whole genome shotgun (WGS) entry which is preliminary data.</text>
</comment>
<feature type="domain" description="B30.2/SPRY" evidence="1">
    <location>
        <begin position="1"/>
        <end position="74"/>
    </location>
</feature>
<dbReference type="PANTHER" id="PTHR12864">
    <property type="entry name" value="RAN BINDING PROTEIN 9-RELATED"/>
    <property type="match status" value="1"/>
</dbReference>
<dbReference type="InterPro" id="IPR003877">
    <property type="entry name" value="SPRY_dom"/>
</dbReference>
<sequence length="74" mass="8276">MPGWFRRSWAYHGDDGKFFIDTDFGDIPSADFGDSGKFGQGDIVGVGLDMKSGHKFCTRNGKRLDMVWASVIDR</sequence>
<dbReference type="Gene3D" id="2.60.120.920">
    <property type="match status" value="1"/>
</dbReference>
<dbReference type="SUPFAM" id="SSF49899">
    <property type="entry name" value="Concanavalin A-like lectins/glucanases"/>
    <property type="match status" value="1"/>
</dbReference>
<proteinExistence type="predicted"/>
<dbReference type="Pfam" id="PF00622">
    <property type="entry name" value="SPRY"/>
    <property type="match status" value="1"/>
</dbReference>
<protein>
    <recommendedName>
        <fullName evidence="1">B30.2/SPRY domain-containing protein</fullName>
    </recommendedName>
</protein>
<dbReference type="InterPro" id="IPR001870">
    <property type="entry name" value="B30.2/SPRY"/>
</dbReference>
<name>A0A9N9UQN7_9HYPO</name>